<dbReference type="InterPro" id="IPR029016">
    <property type="entry name" value="GAF-like_dom_sf"/>
</dbReference>
<dbReference type="InterPro" id="IPR036388">
    <property type="entry name" value="WH-like_DNA-bd_sf"/>
</dbReference>
<dbReference type="GO" id="GO:0003677">
    <property type="term" value="F:DNA binding"/>
    <property type="evidence" value="ECO:0007669"/>
    <property type="project" value="UniProtKB-KW"/>
</dbReference>
<evidence type="ECO:0000256" key="1">
    <source>
        <dbReference type="ARBA" id="ARBA00023015"/>
    </source>
</evidence>
<dbReference type="InterPro" id="IPR014757">
    <property type="entry name" value="Tscrpt_reg_IclR_C"/>
</dbReference>
<dbReference type="AlphaFoldDB" id="A0A917IBE2"/>
<dbReference type="SMART" id="SM00346">
    <property type="entry name" value="HTH_ICLR"/>
    <property type="match status" value="1"/>
</dbReference>
<comment type="caution">
    <text evidence="7">The sequence shown here is derived from an EMBL/GenBank/DDBJ whole genome shotgun (WGS) entry which is preliminary data.</text>
</comment>
<evidence type="ECO:0000256" key="3">
    <source>
        <dbReference type="ARBA" id="ARBA00023163"/>
    </source>
</evidence>
<dbReference type="Proteomes" id="UP000603912">
    <property type="component" value="Unassembled WGS sequence"/>
</dbReference>
<evidence type="ECO:0000313" key="7">
    <source>
        <dbReference type="EMBL" id="GGH30912.1"/>
    </source>
</evidence>
<keyword evidence="3" id="KW-0804">Transcription</keyword>
<dbReference type="EMBL" id="BMES01000002">
    <property type="protein sequence ID" value="GGH30912.1"/>
    <property type="molecule type" value="Genomic_DNA"/>
</dbReference>
<organism evidence="7 8">
    <name type="scientific">Alsobacter metallidurans</name>
    <dbReference type="NCBI Taxonomy" id="340221"/>
    <lineage>
        <taxon>Bacteria</taxon>
        <taxon>Pseudomonadati</taxon>
        <taxon>Pseudomonadota</taxon>
        <taxon>Alphaproteobacteria</taxon>
        <taxon>Hyphomicrobiales</taxon>
        <taxon>Alsobacteraceae</taxon>
        <taxon>Alsobacter</taxon>
    </lineage>
</organism>
<dbReference type="Gene3D" id="3.30.450.40">
    <property type="match status" value="1"/>
</dbReference>
<feature type="domain" description="IclR-ED" evidence="6">
    <location>
        <begin position="80"/>
        <end position="263"/>
    </location>
</feature>
<dbReference type="RefSeq" id="WP_188519596.1">
    <property type="nucleotide sequence ID" value="NZ_BMES01000002.1"/>
</dbReference>
<sequence>MPERDASADGESDRKFVVALARGLDVLRAFKPGDGLLGNHEIAVRTGLPKPTVTRLTYTLTRLGYLTAVPRFGKYELAPAALALGYAALANLGVRHVAQIPMQELADLAGGAVALGGPDRNSMIYVSQARGESAFTVRLDIGSRIPMATTAMGRAYLAVLPAHEREQQLLQMAPRYGARWPQVRDGVERALEFHARRGFTISVGEWQDDVHSVGAPFIPHDGSRPMAFNCGAPAFRFTRDRLENDIGPRLVALVRSVEATLNGASPRPSQPEQRGRQAARAHTGGNPHAIVPEEAG</sequence>
<dbReference type="Pfam" id="PF01614">
    <property type="entry name" value="IclR_C"/>
    <property type="match status" value="1"/>
</dbReference>
<dbReference type="InterPro" id="IPR050707">
    <property type="entry name" value="HTH_MetabolicPath_Reg"/>
</dbReference>
<dbReference type="InterPro" id="IPR005471">
    <property type="entry name" value="Tscrpt_reg_IclR_N"/>
</dbReference>
<evidence type="ECO:0000259" key="5">
    <source>
        <dbReference type="PROSITE" id="PS51077"/>
    </source>
</evidence>
<dbReference type="GO" id="GO:0045892">
    <property type="term" value="P:negative regulation of DNA-templated transcription"/>
    <property type="evidence" value="ECO:0007669"/>
    <property type="project" value="TreeGrafter"/>
</dbReference>
<keyword evidence="8" id="KW-1185">Reference proteome</keyword>
<dbReference type="PROSITE" id="PS51077">
    <property type="entry name" value="HTH_ICLR"/>
    <property type="match status" value="1"/>
</dbReference>
<dbReference type="Gene3D" id="1.10.10.10">
    <property type="entry name" value="Winged helix-like DNA-binding domain superfamily/Winged helix DNA-binding domain"/>
    <property type="match status" value="1"/>
</dbReference>
<dbReference type="PROSITE" id="PS51078">
    <property type="entry name" value="ICLR_ED"/>
    <property type="match status" value="1"/>
</dbReference>
<dbReference type="GO" id="GO:0003700">
    <property type="term" value="F:DNA-binding transcription factor activity"/>
    <property type="evidence" value="ECO:0007669"/>
    <property type="project" value="TreeGrafter"/>
</dbReference>
<dbReference type="Pfam" id="PF09339">
    <property type="entry name" value="HTH_IclR"/>
    <property type="match status" value="1"/>
</dbReference>
<dbReference type="PANTHER" id="PTHR30136:SF33">
    <property type="entry name" value="TRANSCRIPTIONAL REGULATORY PROTEIN"/>
    <property type="match status" value="1"/>
</dbReference>
<evidence type="ECO:0000259" key="6">
    <source>
        <dbReference type="PROSITE" id="PS51078"/>
    </source>
</evidence>
<keyword evidence="2" id="KW-0238">DNA-binding</keyword>
<reference evidence="7" key="2">
    <citation type="submission" date="2020-09" db="EMBL/GenBank/DDBJ databases">
        <authorList>
            <person name="Sun Q."/>
            <person name="Zhou Y."/>
        </authorList>
    </citation>
    <scope>NUCLEOTIDE SEQUENCE</scope>
    <source>
        <strain evidence="7">CGMCC 1.12214</strain>
    </source>
</reference>
<feature type="domain" description="HTH iclR-type" evidence="5">
    <location>
        <begin position="17"/>
        <end position="79"/>
    </location>
</feature>
<evidence type="ECO:0000313" key="8">
    <source>
        <dbReference type="Proteomes" id="UP000603912"/>
    </source>
</evidence>
<evidence type="ECO:0000256" key="4">
    <source>
        <dbReference type="SAM" id="MobiDB-lite"/>
    </source>
</evidence>
<proteinExistence type="predicted"/>
<keyword evidence="1" id="KW-0805">Transcription regulation</keyword>
<name>A0A917IBE2_9HYPH</name>
<reference evidence="7" key="1">
    <citation type="journal article" date="2014" name="Int. J. Syst. Evol. Microbiol.">
        <title>Complete genome sequence of Corynebacterium casei LMG S-19264T (=DSM 44701T), isolated from a smear-ripened cheese.</title>
        <authorList>
            <consortium name="US DOE Joint Genome Institute (JGI-PGF)"/>
            <person name="Walter F."/>
            <person name="Albersmeier A."/>
            <person name="Kalinowski J."/>
            <person name="Ruckert C."/>
        </authorList>
    </citation>
    <scope>NUCLEOTIDE SEQUENCE</scope>
    <source>
        <strain evidence="7">CGMCC 1.12214</strain>
    </source>
</reference>
<dbReference type="InterPro" id="IPR036390">
    <property type="entry name" value="WH_DNA-bd_sf"/>
</dbReference>
<protein>
    <submittedName>
        <fullName evidence="7">Transcriptional regulator</fullName>
    </submittedName>
</protein>
<accession>A0A917IBE2</accession>
<gene>
    <name evidence="7" type="ORF">GCM10007036_41850</name>
</gene>
<dbReference type="SUPFAM" id="SSF46785">
    <property type="entry name" value="Winged helix' DNA-binding domain"/>
    <property type="match status" value="1"/>
</dbReference>
<dbReference type="PANTHER" id="PTHR30136">
    <property type="entry name" value="HELIX-TURN-HELIX TRANSCRIPTIONAL REGULATOR, ICLR FAMILY"/>
    <property type="match status" value="1"/>
</dbReference>
<evidence type="ECO:0000256" key="2">
    <source>
        <dbReference type="ARBA" id="ARBA00023125"/>
    </source>
</evidence>
<feature type="region of interest" description="Disordered" evidence="4">
    <location>
        <begin position="261"/>
        <end position="296"/>
    </location>
</feature>
<dbReference type="SUPFAM" id="SSF55781">
    <property type="entry name" value="GAF domain-like"/>
    <property type="match status" value="1"/>
</dbReference>